<dbReference type="GO" id="GO:0003700">
    <property type="term" value="F:DNA-binding transcription factor activity"/>
    <property type="evidence" value="ECO:0007669"/>
    <property type="project" value="InterPro"/>
</dbReference>
<dbReference type="SUPFAM" id="SSF46785">
    <property type="entry name" value="Winged helix' DNA-binding domain"/>
    <property type="match status" value="1"/>
</dbReference>
<dbReference type="InterPro" id="IPR000847">
    <property type="entry name" value="LysR_HTH_N"/>
</dbReference>
<dbReference type="PANTHER" id="PTHR30419">
    <property type="entry name" value="HTH-TYPE TRANSCRIPTIONAL REGULATOR YBHD"/>
    <property type="match status" value="1"/>
</dbReference>
<dbReference type="GO" id="GO:0005829">
    <property type="term" value="C:cytosol"/>
    <property type="evidence" value="ECO:0007669"/>
    <property type="project" value="TreeGrafter"/>
</dbReference>
<dbReference type="GO" id="GO:0003677">
    <property type="term" value="F:DNA binding"/>
    <property type="evidence" value="ECO:0007669"/>
    <property type="project" value="UniProtKB-KW"/>
</dbReference>
<dbReference type="OrthoDB" id="8479357at2"/>
<dbReference type="Pfam" id="PF03466">
    <property type="entry name" value="LysR_substrate"/>
    <property type="match status" value="1"/>
</dbReference>
<dbReference type="AlphaFoldDB" id="A0A238J9H0"/>
<dbReference type="InterPro" id="IPR036390">
    <property type="entry name" value="WH_DNA-bd_sf"/>
</dbReference>
<evidence type="ECO:0000256" key="4">
    <source>
        <dbReference type="ARBA" id="ARBA00023163"/>
    </source>
</evidence>
<evidence type="ECO:0000313" key="7">
    <source>
        <dbReference type="Proteomes" id="UP000225972"/>
    </source>
</evidence>
<proteinExistence type="inferred from homology"/>
<dbReference type="Pfam" id="PF00126">
    <property type="entry name" value="HTH_1"/>
    <property type="match status" value="1"/>
</dbReference>
<name>A0A238J9H0_9RHOB</name>
<sequence>MDGKLTKTFMQVCNEGSIRAVAIALGQEPSTISRRLTALETELGIQLLERRKKGVTPTEAGMLLLKHLRGQEAEFEALTAEFDALRGLQRGTVSLAVGEGFISDLMKNALPGFKAAFPGITFAMRSGSTETVMQDIQNDTAHLGFVFNAQPNRDCKILASTIQPLELLASPRSEWADHKTPVSINALAAMPAALLMPGTGIGAMVHKVETIYGVHMTAALRANSLASIRNFVREGLGVSVLPSFVVAREIADGTIVTLPLDVPEFARGEVALIARNGRRLPEAAMRLANHVMRSMQAFKTLA</sequence>
<comment type="similarity">
    <text evidence="1">Belongs to the LysR transcriptional regulatory family.</text>
</comment>
<protein>
    <submittedName>
        <fullName evidence="6">HTH-type transcriptional regulator GltC</fullName>
    </submittedName>
</protein>
<dbReference type="PANTHER" id="PTHR30419:SF8">
    <property type="entry name" value="NITROGEN ASSIMILATION TRANSCRIPTIONAL ACTIVATOR-RELATED"/>
    <property type="match status" value="1"/>
</dbReference>
<dbReference type="PROSITE" id="PS50931">
    <property type="entry name" value="HTH_LYSR"/>
    <property type="match status" value="1"/>
</dbReference>
<dbReference type="Gene3D" id="1.10.10.10">
    <property type="entry name" value="Winged helix-like DNA-binding domain superfamily/Winged helix DNA-binding domain"/>
    <property type="match status" value="1"/>
</dbReference>
<dbReference type="RefSeq" id="WP_099243506.1">
    <property type="nucleotide sequence ID" value="NZ_FXXP01000001.1"/>
</dbReference>
<gene>
    <name evidence="6" type="primary">gltC_1</name>
    <name evidence="6" type="ORF">TRP8649_01454</name>
</gene>
<dbReference type="EMBL" id="FXXP01000001">
    <property type="protein sequence ID" value="SMX27350.1"/>
    <property type="molecule type" value="Genomic_DNA"/>
</dbReference>
<feature type="domain" description="HTH lysR-type" evidence="5">
    <location>
        <begin position="1"/>
        <end position="58"/>
    </location>
</feature>
<evidence type="ECO:0000256" key="1">
    <source>
        <dbReference type="ARBA" id="ARBA00009437"/>
    </source>
</evidence>
<dbReference type="Proteomes" id="UP000225972">
    <property type="component" value="Unassembled WGS sequence"/>
</dbReference>
<evidence type="ECO:0000259" key="5">
    <source>
        <dbReference type="PROSITE" id="PS50931"/>
    </source>
</evidence>
<reference evidence="7" key="1">
    <citation type="submission" date="2017-05" db="EMBL/GenBank/DDBJ databases">
        <authorList>
            <person name="Rodrigo-Torres L."/>
            <person name="Arahal R. D."/>
            <person name="Lucena T."/>
        </authorList>
    </citation>
    <scope>NUCLEOTIDE SEQUENCE [LARGE SCALE GENOMIC DNA]</scope>
    <source>
        <strain evidence="7">CECT 8649</strain>
    </source>
</reference>
<dbReference type="InterPro" id="IPR036388">
    <property type="entry name" value="WH-like_DNA-bd_sf"/>
</dbReference>
<keyword evidence="3" id="KW-0238">DNA-binding</keyword>
<dbReference type="InterPro" id="IPR005119">
    <property type="entry name" value="LysR_subst-bd"/>
</dbReference>
<evidence type="ECO:0000256" key="2">
    <source>
        <dbReference type="ARBA" id="ARBA00023015"/>
    </source>
</evidence>
<dbReference type="SUPFAM" id="SSF53850">
    <property type="entry name" value="Periplasmic binding protein-like II"/>
    <property type="match status" value="1"/>
</dbReference>
<accession>A0A238J9H0</accession>
<keyword evidence="4" id="KW-0804">Transcription</keyword>
<dbReference type="InterPro" id="IPR050950">
    <property type="entry name" value="HTH-type_LysR_regulators"/>
</dbReference>
<organism evidence="6 7">
    <name type="scientific">Pelagimonas phthalicica</name>
    <dbReference type="NCBI Taxonomy" id="1037362"/>
    <lineage>
        <taxon>Bacteria</taxon>
        <taxon>Pseudomonadati</taxon>
        <taxon>Pseudomonadota</taxon>
        <taxon>Alphaproteobacteria</taxon>
        <taxon>Rhodobacterales</taxon>
        <taxon>Roseobacteraceae</taxon>
        <taxon>Pelagimonas</taxon>
    </lineage>
</organism>
<evidence type="ECO:0000313" key="6">
    <source>
        <dbReference type="EMBL" id="SMX27350.1"/>
    </source>
</evidence>
<keyword evidence="7" id="KW-1185">Reference proteome</keyword>
<evidence type="ECO:0000256" key="3">
    <source>
        <dbReference type="ARBA" id="ARBA00023125"/>
    </source>
</evidence>
<dbReference type="Gene3D" id="3.40.190.290">
    <property type="match status" value="1"/>
</dbReference>
<keyword evidence="2" id="KW-0805">Transcription regulation</keyword>